<keyword evidence="10" id="KW-1133">Transmembrane helix</keyword>
<comment type="caution">
    <text evidence="12">The sequence shown here is derived from an EMBL/GenBank/DDBJ whole genome shotgun (WGS) entry which is preliminary data.</text>
</comment>
<evidence type="ECO:0000313" key="13">
    <source>
        <dbReference type="Proteomes" id="UP000746595"/>
    </source>
</evidence>
<dbReference type="SUPFAM" id="SSF55874">
    <property type="entry name" value="ATPase domain of HSP90 chaperone/DNA topoisomerase II/histidine kinase"/>
    <property type="match status" value="1"/>
</dbReference>
<feature type="region of interest" description="Disordered" evidence="9">
    <location>
        <begin position="429"/>
        <end position="451"/>
    </location>
</feature>
<dbReference type="Proteomes" id="UP000746595">
    <property type="component" value="Unassembled WGS sequence"/>
</dbReference>
<organism evidence="12 13">
    <name type="scientific">Paeniglutamicibacter terrestris</name>
    <dbReference type="NCBI Taxonomy" id="2723403"/>
    <lineage>
        <taxon>Bacteria</taxon>
        <taxon>Bacillati</taxon>
        <taxon>Actinomycetota</taxon>
        <taxon>Actinomycetes</taxon>
        <taxon>Micrococcales</taxon>
        <taxon>Micrococcaceae</taxon>
        <taxon>Paeniglutamicibacter</taxon>
    </lineage>
</organism>
<keyword evidence="10" id="KW-0472">Membrane</keyword>
<keyword evidence="8" id="KW-0902">Two-component regulatory system</keyword>
<feature type="transmembrane region" description="Helical" evidence="10">
    <location>
        <begin position="102"/>
        <end position="132"/>
    </location>
</feature>
<dbReference type="Gene3D" id="1.20.5.1930">
    <property type="match status" value="1"/>
</dbReference>
<evidence type="ECO:0000256" key="5">
    <source>
        <dbReference type="ARBA" id="ARBA00022741"/>
    </source>
</evidence>
<evidence type="ECO:0000256" key="4">
    <source>
        <dbReference type="ARBA" id="ARBA00022679"/>
    </source>
</evidence>
<dbReference type="PANTHER" id="PTHR24421:SF10">
    <property type="entry name" value="NITRATE_NITRITE SENSOR PROTEIN NARQ"/>
    <property type="match status" value="1"/>
</dbReference>
<evidence type="ECO:0000256" key="1">
    <source>
        <dbReference type="ARBA" id="ARBA00000085"/>
    </source>
</evidence>
<evidence type="ECO:0000313" key="12">
    <source>
        <dbReference type="EMBL" id="NKG21379.1"/>
    </source>
</evidence>
<keyword evidence="3" id="KW-0597">Phosphoprotein</keyword>
<dbReference type="InterPro" id="IPR036890">
    <property type="entry name" value="HATPase_C_sf"/>
</dbReference>
<keyword evidence="13" id="KW-1185">Reference proteome</keyword>
<feature type="transmembrane region" description="Helical" evidence="10">
    <location>
        <begin position="144"/>
        <end position="177"/>
    </location>
</feature>
<dbReference type="InterPro" id="IPR050482">
    <property type="entry name" value="Sensor_HK_TwoCompSys"/>
</dbReference>
<comment type="catalytic activity">
    <reaction evidence="1">
        <text>ATP + protein L-histidine = ADP + protein N-phospho-L-histidine.</text>
        <dbReference type="EC" id="2.7.13.3"/>
    </reaction>
</comment>
<keyword evidence="5" id="KW-0547">Nucleotide-binding</keyword>
<protein>
    <recommendedName>
        <fullName evidence="2">histidine kinase</fullName>
        <ecNumber evidence="2">2.7.13.3</ecNumber>
    </recommendedName>
</protein>
<feature type="transmembrane region" description="Helical" evidence="10">
    <location>
        <begin position="44"/>
        <end position="61"/>
    </location>
</feature>
<keyword evidence="6" id="KW-0418">Kinase</keyword>
<dbReference type="Pfam" id="PF07730">
    <property type="entry name" value="HisKA_3"/>
    <property type="match status" value="1"/>
</dbReference>
<evidence type="ECO:0000259" key="11">
    <source>
        <dbReference type="Pfam" id="PF07730"/>
    </source>
</evidence>
<keyword evidence="10" id="KW-0812">Transmembrane</keyword>
<accession>A0ABX1G5Q9</accession>
<gene>
    <name evidence="12" type="ORF">HED64_11765</name>
</gene>
<evidence type="ECO:0000256" key="9">
    <source>
        <dbReference type="SAM" id="MobiDB-lite"/>
    </source>
</evidence>
<dbReference type="Gene3D" id="3.30.565.10">
    <property type="entry name" value="Histidine kinase-like ATPase, C-terminal domain"/>
    <property type="match status" value="1"/>
</dbReference>
<evidence type="ECO:0000256" key="10">
    <source>
        <dbReference type="SAM" id="Phobius"/>
    </source>
</evidence>
<proteinExistence type="predicted"/>
<evidence type="ECO:0000256" key="2">
    <source>
        <dbReference type="ARBA" id="ARBA00012438"/>
    </source>
</evidence>
<dbReference type="PANTHER" id="PTHR24421">
    <property type="entry name" value="NITRATE/NITRITE SENSOR PROTEIN NARX-RELATED"/>
    <property type="match status" value="1"/>
</dbReference>
<dbReference type="RefSeq" id="WP_168152199.1">
    <property type="nucleotide sequence ID" value="NZ_JAAWVT010000005.1"/>
</dbReference>
<feature type="transmembrane region" description="Helical" evidence="10">
    <location>
        <begin position="67"/>
        <end position="90"/>
    </location>
</feature>
<reference evidence="12 13" key="1">
    <citation type="submission" date="2020-04" db="EMBL/GenBank/DDBJ databases">
        <title>Paeniglutamicibacter sp. ANT13_2, a novel actinomycete isolated from sediment in Antarctica.</title>
        <authorList>
            <person name="Sakdapetsiri C."/>
            <person name="Pinyakong O."/>
        </authorList>
    </citation>
    <scope>NUCLEOTIDE SEQUENCE [LARGE SCALE GENOMIC DNA]</scope>
    <source>
        <strain evidence="12 13">ANT13_2</strain>
    </source>
</reference>
<dbReference type="EC" id="2.7.13.3" evidence="2"/>
<evidence type="ECO:0000256" key="6">
    <source>
        <dbReference type="ARBA" id="ARBA00022777"/>
    </source>
</evidence>
<name>A0ABX1G5Q9_9MICC</name>
<keyword evidence="4" id="KW-0808">Transferase</keyword>
<dbReference type="InterPro" id="IPR011712">
    <property type="entry name" value="Sig_transdc_His_kin_sub3_dim/P"/>
</dbReference>
<keyword evidence="7" id="KW-0067">ATP-binding</keyword>
<feature type="domain" description="Signal transduction histidine kinase subgroup 3 dimerisation and phosphoacceptor" evidence="11">
    <location>
        <begin position="225"/>
        <end position="288"/>
    </location>
</feature>
<evidence type="ECO:0000256" key="8">
    <source>
        <dbReference type="ARBA" id="ARBA00023012"/>
    </source>
</evidence>
<evidence type="ECO:0000256" key="7">
    <source>
        <dbReference type="ARBA" id="ARBA00022840"/>
    </source>
</evidence>
<sequence length="451" mass="48458">MNNRARIVLGKYALTYDDEGVPADTYTPAKGRPRLFHLMRYEDLGPALVYVGITWLLHALSMSNDALWGFSIFGGWWPVVLGVGCLAIILRRWHAPTCAAVMAFTGIVLLLIGSTGGFFLIFECIFTLVLLGGQRTSKLTEHGALVLTLLLAVGMYFVTGSAGISVTLGLAATLTLVMPAQWAANVRHARELASSEAKTAAAVTEAAAARAAAQDAEHERLMTLERSVMAREVHDVLSARLSAIALQSGAALNAPQNTALNDRAMEQIRAQSVQGIEELRTMIRLLHDGVPLEPAGTLADVPALIQTYSGTGLNITYNNHLAPRDVIAHALVQATLYLSINEVLINFSKHAPDGELTMELARLDDSVHFTASNTVKDTHDGSRTMQGTGTGLRSMRARATEMGGFFDSATENNRFTLCVQLPIQGGLSTDASDSVAENNKGLPLARRKAPQ</sequence>
<dbReference type="EMBL" id="JAAWVT010000005">
    <property type="protein sequence ID" value="NKG21379.1"/>
    <property type="molecule type" value="Genomic_DNA"/>
</dbReference>
<evidence type="ECO:0000256" key="3">
    <source>
        <dbReference type="ARBA" id="ARBA00022553"/>
    </source>
</evidence>